<dbReference type="EMBL" id="KN839978">
    <property type="protein sequence ID" value="KIJ58151.1"/>
    <property type="molecule type" value="Genomic_DNA"/>
</dbReference>
<keyword evidence="2" id="KW-1185">Reference proteome</keyword>
<sequence length="59" mass="6624">MHSNAHDKPHLSSITPRILLFKTPSADVAVTHDSQWIDVFSEVRLRVLVVCAITLMGLR</sequence>
<reference evidence="1 2" key="1">
    <citation type="submission" date="2014-04" db="EMBL/GenBank/DDBJ databases">
        <title>Evolutionary Origins and Diversification of the Mycorrhizal Mutualists.</title>
        <authorList>
            <consortium name="DOE Joint Genome Institute"/>
            <consortium name="Mycorrhizal Genomics Consortium"/>
            <person name="Kohler A."/>
            <person name="Kuo A."/>
            <person name="Nagy L.G."/>
            <person name="Floudas D."/>
            <person name="Copeland A."/>
            <person name="Barry K.W."/>
            <person name="Cichocki N."/>
            <person name="Veneault-Fourrey C."/>
            <person name="LaButti K."/>
            <person name="Lindquist E.A."/>
            <person name="Lipzen A."/>
            <person name="Lundell T."/>
            <person name="Morin E."/>
            <person name="Murat C."/>
            <person name="Riley R."/>
            <person name="Ohm R."/>
            <person name="Sun H."/>
            <person name="Tunlid A."/>
            <person name="Henrissat B."/>
            <person name="Grigoriev I.V."/>
            <person name="Hibbett D.S."/>
            <person name="Martin F."/>
        </authorList>
    </citation>
    <scope>NUCLEOTIDE SEQUENCE [LARGE SCALE GENOMIC DNA]</scope>
    <source>
        <strain evidence="1 2">MD-312</strain>
    </source>
</reference>
<name>A0A0C9W666_9AGAM</name>
<dbReference type="AlphaFoldDB" id="A0A0C9W666"/>
<evidence type="ECO:0000313" key="2">
    <source>
        <dbReference type="Proteomes" id="UP000053820"/>
    </source>
</evidence>
<evidence type="ECO:0000313" key="1">
    <source>
        <dbReference type="EMBL" id="KIJ58151.1"/>
    </source>
</evidence>
<organism evidence="1 2">
    <name type="scientific">Hydnomerulius pinastri MD-312</name>
    <dbReference type="NCBI Taxonomy" id="994086"/>
    <lineage>
        <taxon>Eukaryota</taxon>
        <taxon>Fungi</taxon>
        <taxon>Dikarya</taxon>
        <taxon>Basidiomycota</taxon>
        <taxon>Agaricomycotina</taxon>
        <taxon>Agaricomycetes</taxon>
        <taxon>Agaricomycetidae</taxon>
        <taxon>Boletales</taxon>
        <taxon>Boletales incertae sedis</taxon>
        <taxon>Leucogyrophana</taxon>
    </lineage>
</organism>
<accession>A0A0C9W666</accession>
<gene>
    <name evidence="1" type="ORF">HYDPIDRAFT_119901</name>
</gene>
<proteinExistence type="predicted"/>
<protein>
    <submittedName>
        <fullName evidence="1">Uncharacterized protein</fullName>
    </submittedName>
</protein>
<dbReference type="HOGENOM" id="CLU_2961072_0_0_1"/>
<dbReference type="Proteomes" id="UP000053820">
    <property type="component" value="Unassembled WGS sequence"/>
</dbReference>